<dbReference type="InterPro" id="IPR022813">
    <property type="entry name" value="SecD/SecF_arch_bac"/>
</dbReference>
<feature type="domain" description="Protein translocase subunit SecDF P1" evidence="12">
    <location>
        <begin position="234"/>
        <end position="292"/>
    </location>
</feature>
<comment type="function">
    <text evidence="9">Part of the Sec protein translocase complex. Interacts with the SecYEG preprotein conducting channel. SecDF uses the proton motive force (PMF) to complete protein translocation after the ATP-dependent function of SecA.</text>
</comment>
<comment type="similarity">
    <text evidence="9">Belongs to the SecD/SecF family. SecD subfamily.</text>
</comment>
<dbReference type="InterPro" id="IPR048631">
    <property type="entry name" value="SecD_1st"/>
</dbReference>
<evidence type="ECO:0000259" key="13">
    <source>
        <dbReference type="Pfam" id="PF22599"/>
    </source>
</evidence>
<dbReference type="PANTHER" id="PTHR30081">
    <property type="entry name" value="PROTEIN-EXPORT MEMBRANE PROTEIN SEC"/>
    <property type="match status" value="1"/>
</dbReference>
<keyword evidence="6 9" id="KW-1133">Transmembrane helix</keyword>
<accession>A0ABX8WS46</accession>
<evidence type="ECO:0000256" key="3">
    <source>
        <dbReference type="ARBA" id="ARBA00022475"/>
    </source>
</evidence>
<dbReference type="RefSeq" id="WP_220380453.1">
    <property type="nucleotide sequence ID" value="NZ_CP080544.1"/>
</dbReference>
<dbReference type="InterPro" id="IPR048634">
    <property type="entry name" value="SecD_SecF_C"/>
</dbReference>
<comment type="subunit">
    <text evidence="9">Forms a complex with SecF. Part of the essential Sec protein translocation apparatus which comprises SecA, SecYEG and auxiliary proteins SecDF-YajC and YidC.</text>
</comment>
<evidence type="ECO:0000313" key="14">
    <source>
        <dbReference type="EMBL" id="QYR53646.1"/>
    </source>
</evidence>
<dbReference type="InterPro" id="IPR027398">
    <property type="entry name" value="SecD-TM"/>
</dbReference>
<dbReference type="Pfam" id="PF07549">
    <property type="entry name" value="Sec_GG"/>
    <property type="match status" value="1"/>
</dbReference>
<feature type="transmembrane region" description="Helical" evidence="9">
    <location>
        <begin position="591"/>
        <end position="615"/>
    </location>
</feature>
<evidence type="ECO:0000259" key="11">
    <source>
        <dbReference type="Pfam" id="PF13721"/>
    </source>
</evidence>
<dbReference type="EMBL" id="CP080544">
    <property type="protein sequence ID" value="QYR53646.1"/>
    <property type="molecule type" value="Genomic_DNA"/>
</dbReference>
<proteinExistence type="inferred from homology"/>
<dbReference type="InterPro" id="IPR055344">
    <property type="entry name" value="SecD_SecF_C_bact"/>
</dbReference>
<dbReference type="Pfam" id="PF21760">
    <property type="entry name" value="SecD_1st"/>
    <property type="match status" value="1"/>
</dbReference>
<evidence type="ECO:0000256" key="5">
    <source>
        <dbReference type="ARBA" id="ARBA00022927"/>
    </source>
</evidence>
<dbReference type="NCBIfam" id="TIGR00916">
    <property type="entry name" value="2A0604s01"/>
    <property type="match status" value="1"/>
</dbReference>
<dbReference type="Pfam" id="PF02355">
    <property type="entry name" value="SecD_SecF_C"/>
    <property type="match status" value="1"/>
</dbReference>
<keyword evidence="2 9" id="KW-0813">Transport</keyword>
<evidence type="ECO:0000256" key="8">
    <source>
        <dbReference type="ARBA" id="ARBA00023136"/>
    </source>
</evidence>
<reference evidence="14 15" key="1">
    <citation type="submission" date="2021-08" db="EMBL/GenBank/DDBJ databases">
        <title>Lysobacter sp. strain CJ11 Genome sequencing and assembly.</title>
        <authorList>
            <person name="Kim I."/>
        </authorList>
    </citation>
    <scope>NUCLEOTIDE SEQUENCE [LARGE SCALE GENOMIC DNA]</scope>
    <source>
        <strain evidence="14 15">CJ11</strain>
    </source>
</reference>
<keyword evidence="8 9" id="KW-0472">Membrane</keyword>
<evidence type="ECO:0000259" key="10">
    <source>
        <dbReference type="Pfam" id="PF02355"/>
    </source>
</evidence>
<evidence type="ECO:0000256" key="2">
    <source>
        <dbReference type="ARBA" id="ARBA00022448"/>
    </source>
</evidence>
<comment type="caution">
    <text evidence="9">Lacks conserved residue(s) required for the propagation of feature annotation.</text>
</comment>
<gene>
    <name evidence="9 14" type="primary">secD</name>
    <name evidence="14" type="ORF">H8L67_03920</name>
</gene>
<dbReference type="Proteomes" id="UP000824755">
    <property type="component" value="Chromosome"/>
</dbReference>
<dbReference type="Pfam" id="PF22599">
    <property type="entry name" value="SecDF_P1_head"/>
    <property type="match status" value="1"/>
</dbReference>
<evidence type="ECO:0000256" key="1">
    <source>
        <dbReference type="ARBA" id="ARBA00004651"/>
    </source>
</evidence>
<keyword evidence="3 9" id="KW-1003">Cell membrane</keyword>
<keyword evidence="7 9" id="KW-0811">Translocation</keyword>
<sequence>MLEFPRWKYVVIVLVLLLSTLYAMPNIYPQDPSLQISNGSQPVPADMQGKVSAALKAANITPKSIETDASGKVLVRMKTADDQTRANDVVRPLLGEGQSVALNLVSTVPQWLRNIWAKPMPLGLDLQGGVHFLMQVDQKAALEKRMEGTAERIRTALQTEKIPYGSVERLADSSVAVVLDPSADVGKAQTLITNTLASGLALGTNNPYTVVQQGSTLMVRVNEAALQAVSADAVDQNRNVIADRINSLGVAEPVLQRQGTDRLVVELPGLQDMAEAKRQIGATATLEFRAVTGDMTAAAEAERSGVVPPGSKLYRMENGAPILLSKRVLVSGDELLDAQVTPDPKSGMPSVSVTLTGAAGKRMFNHTVNNVNKQLATVYIDRIPVTTKDANGNEVQSSRTQERVIAAPNIAEPFGERFNTTGLTNEQATDLAKQLKSGALAAPMDFVEQGVIGPSLGRENVERGVKAVLYSFTFALVFFLVYYRMFGLITCLALLLQMVMIVAVMSIFGATMSLPGFAGLALSVGMSVDANVLINERIREELRAGVPPKAAIAVGYDRASGTIFDSNMTALLAGIALLAFGTGPLKGFAMTMIIGIMTSLFSAVTVSRALATLIYGKRKKLKSIAI</sequence>
<feature type="domain" description="SecDF P1 head subdomain" evidence="13">
    <location>
        <begin position="313"/>
        <end position="442"/>
    </location>
</feature>
<evidence type="ECO:0000256" key="7">
    <source>
        <dbReference type="ARBA" id="ARBA00023010"/>
    </source>
</evidence>
<evidence type="ECO:0000256" key="4">
    <source>
        <dbReference type="ARBA" id="ARBA00022692"/>
    </source>
</evidence>
<comment type="subcellular location">
    <subcellularLocation>
        <location evidence="1 9">Cell membrane</location>
        <topology evidence="1 9">Multi-pass membrane protein</topology>
    </subcellularLocation>
</comment>
<dbReference type="InterPro" id="IPR054384">
    <property type="entry name" value="SecDF_P1_head"/>
</dbReference>
<evidence type="ECO:0000259" key="12">
    <source>
        <dbReference type="Pfam" id="PF21760"/>
    </source>
</evidence>
<keyword evidence="4 9" id="KW-0812">Transmembrane</keyword>
<organism evidence="14 15">
    <name type="scientific">Lysobacter soyae</name>
    <dbReference type="NCBI Taxonomy" id="2764185"/>
    <lineage>
        <taxon>Bacteria</taxon>
        <taxon>Pseudomonadati</taxon>
        <taxon>Pseudomonadota</taxon>
        <taxon>Gammaproteobacteria</taxon>
        <taxon>Lysobacterales</taxon>
        <taxon>Lysobacteraceae</taxon>
        <taxon>Lysobacter</taxon>
    </lineage>
</organism>
<dbReference type="PANTHER" id="PTHR30081:SF1">
    <property type="entry name" value="PROTEIN TRANSLOCASE SUBUNIT SECD"/>
    <property type="match status" value="1"/>
</dbReference>
<dbReference type="Pfam" id="PF13721">
    <property type="entry name" value="SecD-TM1"/>
    <property type="match status" value="1"/>
</dbReference>
<dbReference type="NCBIfam" id="TIGR01129">
    <property type="entry name" value="secD"/>
    <property type="match status" value="1"/>
</dbReference>
<name>A0ABX8WS46_9GAMM</name>
<evidence type="ECO:0000256" key="6">
    <source>
        <dbReference type="ARBA" id="ARBA00022989"/>
    </source>
</evidence>
<dbReference type="Gene3D" id="3.30.70.3400">
    <property type="match status" value="2"/>
</dbReference>
<evidence type="ECO:0000256" key="9">
    <source>
        <dbReference type="HAMAP-Rule" id="MF_01463"/>
    </source>
</evidence>
<dbReference type="Gene3D" id="1.20.1640.10">
    <property type="entry name" value="Multidrug efflux transporter AcrB transmembrane domain"/>
    <property type="match status" value="1"/>
</dbReference>
<dbReference type="HAMAP" id="MF_01463_B">
    <property type="entry name" value="SecD_B"/>
    <property type="match status" value="1"/>
</dbReference>
<dbReference type="SUPFAM" id="SSF82866">
    <property type="entry name" value="Multidrug efflux transporter AcrB transmembrane domain"/>
    <property type="match status" value="1"/>
</dbReference>
<feature type="domain" description="SecD export protein N-terminal TM" evidence="11">
    <location>
        <begin position="3"/>
        <end position="102"/>
    </location>
</feature>
<protein>
    <recommendedName>
        <fullName evidence="9">Protein translocase subunit SecD</fullName>
    </recommendedName>
</protein>
<keyword evidence="15" id="KW-1185">Reference proteome</keyword>
<evidence type="ECO:0000313" key="15">
    <source>
        <dbReference type="Proteomes" id="UP000824755"/>
    </source>
</evidence>
<keyword evidence="5 9" id="KW-0653">Protein transport</keyword>
<dbReference type="Gene3D" id="3.30.1360.200">
    <property type="match status" value="1"/>
</dbReference>
<dbReference type="InterPro" id="IPR022646">
    <property type="entry name" value="SecD/SecF_CS"/>
</dbReference>
<dbReference type="InterPro" id="IPR005791">
    <property type="entry name" value="SecD"/>
</dbReference>
<feature type="domain" description="Protein export membrane protein SecD/SecF C-terminal" evidence="10">
    <location>
        <begin position="447"/>
        <end position="614"/>
    </location>
</feature>